<sequence>DLRGGCFLLDVLVMVEFIKEFALQQKKRLTTIGKEKTSTATAEKNKDRVQQYSDEAKEVMKKWLNDVSQGGVHRLRLDYNKLKSFSPQGLTQNVFEANKNRCRYKDVKCFDQTRVILSWPPGQVNDFIHANWVKHELLENDFICCQAPLESTVGDFWRMIWQEKVKQIIMLCSLFELGKMKCCQYWPPRVDDKMTFFTITITCTLIDTSDPSFVHTKLDLTCGEEVRHVDHRQWITWPDKSVPKTPMAPFRLLQYSRHFVKNPSVVHCSAGIGRTGTLVLLEIATNALKRGIFPDIKQYFRDLRSQRSQAIQTEDQYLYIHYAIVQLLFVKGVVSAHDIRGFCAEYVEYLKMLNESGEKQLPLDKTAPPKVGSRSGGRDDTIAALIAKHEKVDDSQSIPSRKKTTPTSKESTDDKEETGSKRQKKKKGKIPKDKRGSDSSSKRVKKATDTSSKRTEKISDSLDKDSLVHKKSGATLKDKGTTSPGKDIKTGLPNGNQVVVMPNEFSKESLAATAVHTNNPPAEPKTPNTRIAYTPAKVYTVVQAGTNKVAVFKYPATPVGLRTTTEVFDERRQTK</sequence>
<dbReference type="InterPro" id="IPR052782">
    <property type="entry name" value="Oocyte-zygote_transition_reg"/>
</dbReference>
<dbReference type="SUPFAM" id="SSF52799">
    <property type="entry name" value="(Phosphotyrosine protein) phosphatases II"/>
    <property type="match status" value="1"/>
</dbReference>
<dbReference type="InterPro" id="IPR016130">
    <property type="entry name" value="Tyr_Pase_AS"/>
</dbReference>
<dbReference type="PROSITE" id="PS00383">
    <property type="entry name" value="TYR_PHOSPHATASE_1"/>
    <property type="match status" value="1"/>
</dbReference>
<feature type="compositionally biased region" description="Polar residues" evidence="1">
    <location>
        <begin position="395"/>
        <end position="409"/>
    </location>
</feature>
<evidence type="ECO:0000313" key="4">
    <source>
        <dbReference type="Proteomes" id="UP000887569"/>
    </source>
</evidence>
<evidence type="ECO:0000313" key="5">
    <source>
        <dbReference type="WBParaSite" id="PgB01_g216_t04"/>
    </source>
</evidence>
<dbReference type="PROSITE" id="PS50056">
    <property type="entry name" value="TYR_PHOSPHATASE_2"/>
    <property type="match status" value="1"/>
</dbReference>
<dbReference type="InterPro" id="IPR000242">
    <property type="entry name" value="PTP_cat"/>
</dbReference>
<dbReference type="PRINTS" id="PR00700">
    <property type="entry name" value="PRTYPHPHTASE"/>
</dbReference>
<protein>
    <submittedName>
        <fullName evidence="5">Uncharacterized protein</fullName>
    </submittedName>
</protein>
<dbReference type="PANTHER" id="PTHR46163">
    <property type="entry name" value="TYROSINE-PROTEIN PHOSPHATASE-RELATED"/>
    <property type="match status" value="1"/>
</dbReference>
<evidence type="ECO:0000259" key="2">
    <source>
        <dbReference type="PROSITE" id="PS50055"/>
    </source>
</evidence>
<dbReference type="Proteomes" id="UP000887569">
    <property type="component" value="Unplaced"/>
</dbReference>
<dbReference type="SMART" id="SM00194">
    <property type="entry name" value="PTPc"/>
    <property type="match status" value="1"/>
</dbReference>
<feature type="domain" description="Tyrosine specific protein phosphatases" evidence="3">
    <location>
        <begin position="265"/>
        <end position="318"/>
    </location>
</feature>
<organism evidence="4 5">
    <name type="scientific">Parascaris univalens</name>
    <name type="common">Nematode worm</name>
    <dbReference type="NCBI Taxonomy" id="6257"/>
    <lineage>
        <taxon>Eukaryota</taxon>
        <taxon>Metazoa</taxon>
        <taxon>Ecdysozoa</taxon>
        <taxon>Nematoda</taxon>
        <taxon>Chromadorea</taxon>
        <taxon>Rhabditida</taxon>
        <taxon>Spirurina</taxon>
        <taxon>Ascaridomorpha</taxon>
        <taxon>Ascaridoidea</taxon>
        <taxon>Ascarididae</taxon>
        <taxon>Parascaris</taxon>
    </lineage>
</organism>
<accession>A0A914ZG80</accession>
<dbReference type="AlphaFoldDB" id="A0A914ZG80"/>
<dbReference type="InterPro" id="IPR003595">
    <property type="entry name" value="Tyr_Pase_cat"/>
</dbReference>
<keyword evidence="4" id="KW-1185">Reference proteome</keyword>
<dbReference type="InterPro" id="IPR029021">
    <property type="entry name" value="Prot-tyrosine_phosphatase-like"/>
</dbReference>
<dbReference type="Pfam" id="PF00102">
    <property type="entry name" value="Y_phosphatase"/>
    <property type="match status" value="1"/>
</dbReference>
<name>A0A914ZG80_PARUN</name>
<feature type="compositionally biased region" description="Basic and acidic residues" evidence="1">
    <location>
        <begin position="430"/>
        <end position="468"/>
    </location>
</feature>
<proteinExistence type="predicted"/>
<dbReference type="SMART" id="SM00404">
    <property type="entry name" value="PTPc_motif"/>
    <property type="match status" value="1"/>
</dbReference>
<dbReference type="Gene3D" id="3.90.190.10">
    <property type="entry name" value="Protein tyrosine phosphatase superfamily"/>
    <property type="match status" value="1"/>
</dbReference>
<feature type="region of interest" description="Disordered" evidence="1">
    <location>
        <begin position="388"/>
        <end position="497"/>
    </location>
</feature>
<evidence type="ECO:0000256" key="1">
    <source>
        <dbReference type="SAM" id="MobiDB-lite"/>
    </source>
</evidence>
<dbReference type="InterPro" id="IPR000387">
    <property type="entry name" value="Tyr_Pase_dom"/>
</dbReference>
<dbReference type="CDD" id="cd00047">
    <property type="entry name" value="PTPc"/>
    <property type="match status" value="1"/>
</dbReference>
<dbReference type="GO" id="GO:0004725">
    <property type="term" value="F:protein tyrosine phosphatase activity"/>
    <property type="evidence" value="ECO:0007669"/>
    <property type="project" value="InterPro"/>
</dbReference>
<evidence type="ECO:0000259" key="3">
    <source>
        <dbReference type="PROSITE" id="PS50056"/>
    </source>
</evidence>
<dbReference type="PROSITE" id="PS50055">
    <property type="entry name" value="TYR_PHOSPHATASE_PTP"/>
    <property type="match status" value="1"/>
</dbReference>
<reference evidence="5" key="1">
    <citation type="submission" date="2022-11" db="UniProtKB">
        <authorList>
            <consortium name="WormBaseParasite"/>
        </authorList>
    </citation>
    <scope>IDENTIFICATION</scope>
</reference>
<feature type="domain" description="Tyrosine-protein phosphatase" evidence="2">
    <location>
        <begin position="75"/>
        <end position="327"/>
    </location>
</feature>
<dbReference type="WBParaSite" id="PgB01_g216_t04">
    <property type="protein sequence ID" value="PgB01_g216_t04"/>
    <property type="gene ID" value="PgB01_g216"/>
</dbReference>